<keyword evidence="3" id="KW-1185">Reference proteome</keyword>
<comment type="caution">
    <text evidence="2">The sequence shown here is derived from an EMBL/GenBank/DDBJ whole genome shotgun (WGS) entry which is preliminary data.</text>
</comment>
<proteinExistence type="predicted"/>
<protein>
    <submittedName>
        <fullName evidence="2">DUF1918 domain-containing protein</fullName>
    </submittedName>
</protein>
<dbReference type="Proteomes" id="UP001595960">
    <property type="component" value="Unassembled WGS sequence"/>
</dbReference>
<dbReference type="Pfam" id="PF08940">
    <property type="entry name" value="DUF1918"/>
    <property type="match status" value="1"/>
</dbReference>
<name>A0ABV9R3D8_9MICO</name>
<evidence type="ECO:0000313" key="2">
    <source>
        <dbReference type="EMBL" id="MFC4828656.1"/>
    </source>
</evidence>
<reference evidence="3" key="1">
    <citation type="journal article" date="2019" name="Int. J. Syst. Evol. Microbiol.">
        <title>The Global Catalogue of Microorganisms (GCM) 10K type strain sequencing project: providing services to taxonomists for standard genome sequencing and annotation.</title>
        <authorList>
            <consortium name="The Broad Institute Genomics Platform"/>
            <consortium name="The Broad Institute Genome Sequencing Center for Infectious Disease"/>
            <person name="Wu L."/>
            <person name="Ma J."/>
        </authorList>
    </citation>
    <scope>NUCLEOTIDE SEQUENCE [LARGE SCALE GENOMIC DNA]</scope>
    <source>
        <strain evidence="3">CGMCC 1.12192</strain>
    </source>
</reference>
<gene>
    <name evidence="2" type="ORF">ACFPER_07660</name>
</gene>
<sequence>MQATVGDRLVIHGKAVGSGERHGEVLEVRGADGGPPYMVRFDDGHEALLYPGSDCELEHVHKHSAH</sequence>
<evidence type="ECO:0000313" key="3">
    <source>
        <dbReference type="Proteomes" id="UP001595960"/>
    </source>
</evidence>
<dbReference type="InterPro" id="IPR015035">
    <property type="entry name" value="DUF1918"/>
</dbReference>
<organism evidence="2 3">
    <name type="scientific">Agromyces aurantiacus</name>
    <dbReference type="NCBI Taxonomy" id="165814"/>
    <lineage>
        <taxon>Bacteria</taxon>
        <taxon>Bacillati</taxon>
        <taxon>Actinomycetota</taxon>
        <taxon>Actinomycetes</taxon>
        <taxon>Micrococcales</taxon>
        <taxon>Microbacteriaceae</taxon>
        <taxon>Agromyces</taxon>
    </lineage>
</organism>
<feature type="domain" description="DUF1918" evidence="1">
    <location>
        <begin position="1"/>
        <end position="56"/>
    </location>
</feature>
<dbReference type="SUPFAM" id="SSF50118">
    <property type="entry name" value="Cell growth inhibitor/plasmid maintenance toxic component"/>
    <property type="match status" value="1"/>
</dbReference>
<dbReference type="EMBL" id="JBHSJC010000001">
    <property type="protein sequence ID" value="MFC4828656.1"/>
    <property type="molecule type" value="Genomic_DNA"/>
</dbReference>
<evidence type="ECO:0000259" key="1">
    <source>
        <dbReference type="Pfam" id="PF08940"/>
    </source>
</evidence>
<accession>A0ABV9R3D8</accession>
<dbReference type="Gene3D" id="2.30.30.440">
    <property type="entry name" value="Domain of unknown function DUF1918"/>
    <property type="match status" value="1"/>
</dbReference>
<dbReference type="RefSeq" id="WP_204391837.1">
    <property type="nucleotide sequence ID" value="NZ_JAFBBW010000001.1"/>
</dbReference>